<dbReference type="Pfam" id="PF14224">
    <property type="entry name" value="DUF4331"/>
    <property type="match status" value="2"/>
</dbReference>
<accession>A0A2K9Z2W3</accession>
<evidence type="ECO:0008006" key="3">
    <source>
        <dbReference type="Google" id="ProtNLM"/>
    </source>
</evidence>
<dbReference type="EMBL" id="CP025012">
    <property type="protein sequence ID" value="AUW42572.1"/>
    <property type="molecule type" value="Genomic_DNA"/>
</dbReference>
<proteinExistence type="predicted"/>
<protein>
    <recommendedName>
        <fullName evidence="3">DUF4331 domain-containing protein</fullName>
    </recommendedName>
</protein>
<dbReference type="InterPro" id="IPR025566">
    <property type="entry name" value="DUF4331"/>
</dbReference>
<evidence type="ECO:0000313" key="2">
    <source>
        <dbReference type="Proteomes" id="UP000238523"/>
    </source>
</evidence>
<evidence type="ECO:0000313" key="1">
    <source>
        <dbReference type="EMBL" id="AUW42572.1"/>
    </source>
</evidence>
<organism evidence="1 2">
    <name type="scientific">Rhizobium leguminosarum</name>
    <dbReference type="NCBI Taxonomy" id="384"/>
    <lineage>
        <taxon>Bacteria</taxon>
        <taxon>Pseudomonadati</taxon>
        <taxon>Pseudomonadota</taxon>
        <taxon>Alphaproteobacteria</taxon>
        <taxon>Hyphomicrobiales</taxon>
        <taxon>Rhizobiaceae</taxon>
        <taxon>Rhizobium/Agrobacterium group</taxon>
        <taxon>Rhizobium</taxon>
    </lineage>
</organism>
<dbReference type="AlphaFoldDB" id="A0A2K9Z2W3"/>
<sequence>MSHHYSGPDFGFPRGDPRLDLTDIYAFPSPVREDTSVFVLNVHPSVTLTSLEATTMEPFAPNGLYEIKIDIDGDAIADIAYRVRVTPLPGGAQTATVRRVTGPLAAGTDDGGEIIFVGVPVSTGRDAGVAESDGYRFFAGWRSEPFFFDTLGAVNGLRFTGDDFFVDKNVCSIVLEVPNSALGFQPIHLWGRTLENKNERWLQVERGARPQQAVFLPGEQKEAYLASEPAEDSRFVSTFAHALEHTGGYRPDEAERVARTLLPDIMFYDPTRPASFPENGRSLTDDAADAFMAILTNGKLTGDGVGPHADLLREFPYLGPPHGAQV</sequence>
<name>A0A2K9Z2W3_RHILE</name>
<reference evidence="1 2" key="1">
    <citation type="submission" date="2017-11" db="EMBL/GenBank/DDBJ databases">
        <title>Complete genome of Rhizobium leguminosarum Norway, an ineffective micro-symbiont.</title>
        <authorList>
            <person name="Hoffrichter A."/>
            <person name="Liang J."/>
            <person name="Brachmann A."/>
            <person name="Marin M."/>
        </authorList>
    </citation>
    <scope>NUCLEOTIDE SEQUENCE [LARGE SCALE GENOMIC DNA]</scope>
    <source>
        <strain evidence="1 2">Norway</strain>
    </source>
</reference>
<gene>
    <name evidence="1" type="ORF">CUJ84_Chr002209</name>
</gene>
<dbReference type="Proteomes" id="UP000238523">
    <property type="component" value="Chromosome"/>
</dbReference>